<evidence type="ECO:0000313" key="3">
    <source>
        <dbReference type="Proteomes" id="UP001158067"/>
    </source>
</evidence>
<gene>
    <name evidence="2" type="ORF">SAMN06265222_12615</name>
</gene>
<comment type="caution">
    <text evidence="2">The sequence shown here is derived from an EMBL/GenBank/DDBJ whole genome shotgun (WGS) entry which is preliminary data.</text>
</comment>
<dbReference type="EMBL" id="FXUG01000026">
    <property type="protein sequence ID" value="SMP78457.1"/>
    <property type="molecule type" value="Genomic_DNA"/>
</dbReference>
<reference evidence="2 3" key="1">
    <citation type="submission" date="2017-05" db="EMBL/GenBank/DDBJ databases">
        <authorList>
            <person name="Varghese N."/>
            <person name="Submissions S."/>
        </authorList>
    </citation>
    <scope>NUCLEOTIDE SEQUENCE [LARGE SCALE GENOMIC DNA]</scope>
    <source>
        <strain evidence="2 3">DSM 25457</strain>
    </source>
</reference>
<dbReference type="Pfam" id="PF05258">
    <property type="entry name" value="DciA"/>
    <property type="match status" value="1"/>
</dbReference>
<protein>
    <recommendedName>
        <fullName evidence="4">DUF721 domain-containing protein</fullName>
    </recommendedName>
</protein>
<dbReference type="Proteomes" id="UP001158067">
    <property type="component" value="Unassembled WGS sequence"/>
</dbReference>
<dbReference type="PANTHER" id="PTHR36456:SF1">
    <property type="entry name" value="UPF0232 PROTEIN SCO3875"/>
    <property type="match status" value="1"/>
</dbReference>
<name>A0ABY1QQZ6_9BACT</name>
<accession>A0ABY1QQZ6</accession>
<keyword evidence="3" id="KW-1185">Reference proteome</keyword>
<feature type="region of interest" description="Disordered" evidence="1">
    <location>
        <begin position="1"/>
        <end position="26"/>
    </location>
</feature>
<evidence type="ECO:0008006" key="4">
    <source>
        <dbReference type="Google" id="ProtNLM"/>
    </source>
</evidence>
<proteinExistence type="predicted"/>
<evidence type="ECO:0000256" key="1">
    <source>
        <dbReference type="SAM" id="MobiDB-lite"/>
    </source>
</evidence>
<organism evidence="2 3">
    <name type="scientific">Neorhodopirellula lusitana</name>
    <dbReference type="NCBI Taxonomy" id="445327"/>
    <lineage>
        <taxon>Bacteria</taxon>
        <taxon>Pseudomonadati</taxon>
        <taxon>Planctomycetota</taxon>
        <taxon>Planctomycetia</taxon>
        <taxon>Pirellulales</taxon>
        <taxon>Pirellulaceae</taxon>
        <taxon>Neorhodopirellula</taxon>
    </lineage>
</organism>
<evidence type="ECO:0000313" key="2">
    <source>
        <dbReference type="EMBL" id="SMP78457.1"/>
    </source>
</evidence>
<feature type="compositionally biased region" description="Basic and acidic residues" evidence="1">
    <location>
        <begin position="14"/>
        <end position="23"/>
    </location>
</feature>
<dbReference type="InterPro" id="IPR007922">
    <property type="entry name" value="DciA-like"/>
</dbReference>
<sequence length="119" mass="13314">MKRIQPMLKKTSKTKAEADERGKGPRKIGTVVSQLMSRRGYASVAVEHAMTASVVASVGPQLATSIQIGKLNRGVLQIFVPDSVVMQELTFQKRKMIKRLLKDHPQAKIKDIRFKVQTK</sequence>
<dbReference type="PANTHER" id="PTHR36456">
    <property type="entry name" value="UPF0232 PROTEIN SCO3875"/>
    <property type="match status" value="1"/>
</dbReference>